<evidence type="ECO:0000313" key="3">
    <source>
        <dbReference type="Proteomes" id="UP000007800"/>
    </source>
</evidence>
<gene>
    <name evidence="2" type="ORF">Pmar_PMAR012767</name>
</gene>
<dbReference type="GO" id="GO:0008569">
    <property type="term" value="F:minus-end-directed microtubule motor activity"/>
    <property type="evidence" value="ECO:0007669"/>
    <property type="project" value="TreeGrafter"/>
</dbReference>
<dbReference type="Proteomes" id="UP000007800">
    <property type="component" value="Unassembled WGS sequence"/>
</dbReference>
<dbReference type="GO" id="GO:0051959">
    <property type="term" value="F:dynein light intermediate chain binding"/>
    <property type="evidence" value="ECO:0007669"/>
    <property type="project" value="InterPro"/>
</dbReference>
<dbReference type="GO" id="GO:0005930">
    <property type="term" value="C:axoneme"/>
    <property type="evidence" value="ECO:0007669"/>
    <property type="project" value="TreeGrafter"/>
</dbReference>
<evidence type="ECO:0000259" key="1">
    <source>
        <dbReference type="Pfam" id="PF08393"/>
    </source>
</evidence>
<name>C5LGD8_PERM5</name>
<dbReference type="GO" id="GO:0030286">
    <property type="term" value="C:dynein complex"/>
    <property type="evidence" value="ECO:0007669"/>
    <property type="project" value="InterPro"/>
</dbReference>
<keyword evidence="3" id="KW-1185">Reference proteome</keyword>
<dbReference type="Gene3D" id="1.20.140.100">
    <property type="entry name" value="Dynein heavy chain, N-terminal domain 2"/>
    <property type="match status" value="1"/>
</dbReference>
<dbReference type="GO" id="GO:0097729">
    <property type="term" value="C:9+2 motile cilium"/>
    <property type="evidence" value="ECO:0007669"/>
    <property type="project" value="TreeGrafter"/>
</dbReference>
<dbReference type="GO" id="GO:0045505">
    <property type="term" value="F:dynein intermediate chain binding"/>
    <property type="evidence" value="ECO:0007669"/>
    <property type="project" value="InterPro"/>
</dbReference>
<dbReference type="InterPro" id="IPR042222">
    <property type="entry name" value="Dynein_2_N"/>
</dbReference>
<dbReference type="PANTHER" id="PTHR10676">
    <property type="entry name" value="DYNEIN HEAVY CHAIN FAMILY PROTEIN"/>
    <property type="match status" value="1"/>
</dbReference>
<dbReference type="InParanoid" id="C5LGD8"/>
<dbReference type="InterPro" id="IPR013602">
    <property type="entry name" value="Dynein_heavy_linker"/>
</dbReference>
<dbReference type="Pfam" id="PF08393">
    <property type="entry name" value="DHC_N2"/>
    <property type="match status" value="1"/>
</dbReference>
<evidence type="ECO:0000313" key="2">
    <source>
        <dbReference type="EMBL" id="EER04205.1"/>
    </source>
</evidence>
<dbReference type="PANTHER" id="PTHR10676:SF36">
    <property type="entry name" value="DYNEIN HEAVY CHAIN AT 93AB, ISOFORM C"/>
    <property type="match status" value="1"/>
</dbReference>
<sequence>LKLRTVDSVLTVWQKVQRNWCRLEPIFMLSDDIRSQLPEDSKRFEALDAEWKDLMLDASQLSNAVEICCAEGREE</sequence>
<dbReference type="EMBL" id="GG681821">
    <property type="protein sequence ID" value="EER04205.1"/>
    <property type="molecule type" value="Genomic_DNA"/>
</dbReference>
<proteinExistence type="predicted"/>
<feature type="non-terminal residue" evidence="2">
    <location>
        <position position="75"/>
    </location>
</feature>
<dbReference type="InterPro" id="IPR026983">
    <property type="entry name" value="DHC"/>
</dbReference>
<accession>C5LGD8</accession>
<dbReference type="GeneID" id="9045616"/>
<dbReference type="OrthoDB" id="424310at2759"/>
<dbReference type="GO" id="GO:0060294">
    <property type="term" value="P:cilium movement involved in cell motility"/>
    <property type="evidence" value="ECO:0007669"/>
    <property type="project" value="TreeGrafter"/>
</dbReference>
<dbReference type="RefSeq" id="XP_002772389.1">
    <property type="nucleotide sequence ID" value="XM_002772343.1"/>
</dbReference>
<organism evidence="3">
    <name type="scientific">Perkinsus marinus (strain ATCC 50983 / TXsc)</name>
    <dbReference type="NCBI Taxonomy" id="423536"/>
    <lineage>
        <taxon>Eukaryota</taxon>
        <taxon>Sar</taxon>
        <taxon>Alveolata</taxon>
        <taxon>Perkinsozoa</taxon>
        <taxon>Perkinsea</taxon>
        <taxon>Perkinsida</taxon>
        <taxon>Perkinsidae</taxon>
        <taxon>Perkinsus</taxon>
    </lineage>
</organism>
<feature type="domain" description="Dynein heavy chain linker" evidence="1">
    <location>
        <begin position="2"/>
        <end position="72"/>
    </location>
</feature>
<feature type="non-terminal residue" evidence="2">
    <location>
        <position position="1"/>
    </location>
</feature>
<reference evidence="2 3" key="1">
    <citation type="submission" date="2008-07" db="EMBL/GenBank/DDBJ databases">
        <authorList>
            <person name="El-Sayed N."/>
            <person name="Caler E."/>
            <person name="Inman J."/>
            <person name="Amedeo P."/>
            <person name="Hass B."/>
            <person name="Wortman J."/>
        </authorList>
    </citation>
    <scope>NUCLEOTIDE SEQUENCE [LARGE SCALE GENOMIC DNA]</scope>
    <source>
        <strain evidence="3">ATCC 50983 / TXsc</strain>
    </source>
</reference>
<dbReference type="AlphaFoldDB" id="C5LGD8"/>
<protein>
    <recommendedName>
        <fullName evidence="1">Dynein heavy chain linker domain-containing protein</fullName>
    </recommendedName>
</protein>